<name>A0ABY0H4X2_9PEZI</name>
<gene>
    <name evidence="2" type="ORF">DL762_005795</name>
</gene>
<reference evidence="2 3" key="1">
    <citation type="submission" date="2018-06" db="EMBL/GenBank/DDBJ databases">
        <title>Complete Genomes of Monosporascus.</title>
        <authorList>
            <person name="Robinson A.J."/>
            <person name="Natvig D.O."/>
        </authorList>
    </citation>
    <scope>NUCLEOTIDE SEQUENCE [LARGE SCALE GENOMIC DNA]</scope>
    <source>
        <strain evidence="2 3">CBS 609.92</strain>
    </source>
</reference>
<accession>A0ABY0H4X2</accession>
<protein>
    <submittedName>
        <fullName evidence="2">Uncharacterized protein</fullName>
    </submittedName>
</protein>
<proteinExistence type="predicted"/>
<organism evidence="2 3">
    <name type="scientific">Monosporascus cannonballus</name>
    <dbReference type="NCBI Taxonomy" id="155416"/>
    <lineage>
        <taxon>Eukaryota</taxon>
        <taxon>Fungi</taxon>
        <taxon>Dikarya</taxon>
        <taxon>Ascomycota</taxon>
        <taxon>Pezizomycotina</taxon>
        <taxon>Sordariomycetes</taxon>
        <taxon>Xylariomycetidae</taxon>
        <taxon>Xylariales</taxon>
        <taxon>Xylariales incertae sedis</taxon>
        <taxon>Monosporascus</taxon>
    </lineage>
</organism>
<keyword evidence="3" id="KW-1185">Reference proteome</keyword>
<evidence type="ECO:0000313" key="2">
    <source>
        <dbReference type="EMBL" id="RYO84153.1"/>
    </source>
</evidence>
<dbReference type="EMBL" id="QJNS01000170">
    <property type="protein sequence ID" value="RYO84153.1"/>
    <property type="molecule type" value="Genomic_DNA"/>
</dbReference>
<comment type="caution">
    <text evidence="2">The sequence shown here is derived from an EMBL/GenBank/DDBJ whole genome shotgun (WGS) entry which is preliminary data.</text>
</comment>
<sequence>MPRGGLPVDDPQTPVPESEHILPVHVCVHEGRSKAMHDSGKHDHELGLFVAAPEHEVAKESPAEPAAVALIREIAELLELCFSCRETADFLSSSGLPQYAHNVPFIRSLMM</sequence>
<dbReference type="Proteomes" id="UP000294003">
    <property type="component" value="Unassembled WGS sequence"/>
</dbReference>
<evidence type="ECO:0000313" key="3">
    <source>
        <dbReference type="Proteomes" id="UP000294003"/>
    </source>
</evidence>
<feature type="region of interest" description="Disordered" evidence="1">
    <location>
        <begin position="1"/>
        <end position="20"/>
    </location>
</feature>
<evidence type="ECO:0000256" key="1">
    <source>
        <dbReference type="SAM" id="MobiDB-lite"/>
    </source>
</evidence>